<dbReference type="AlphaFoldDB" id="A0A916K534"/>
<proteinExistence type="predicted"/>
<reference evidence="1" key="1">
    <citation type="submission" date="2021-06" db="EMBL/GenBank/DDBJ databases">
        <authorList>
            <person name="Criscuolo A."/>
        </authorList>
    </citation>
    <scope>NUCLEOTIDE SEQUENCE</scope>
    <source>
        <strain evidence="1">CIP111600</strain>
    </source>
</reference>
<keyword evidence="2" id="KW-1185">Reference proteome</keyword>
<comment type="caution">
    <text evidence="1">The sequence shown here is derived from an EMBL/GenBank/DDBJ whole genome shotgun (WGS) entry which is preliminary data.</text>
</comment>
<organism evidence="1 2">
    <name type="scientific">Paenibacillus solanacearum</name>
    <dbReference type="NCBI Taxonomy" id="2048548"/>
    <lineage>
        <taxon>Bacteria</taxon>
        <taxon>Bacillati</taxon>
        <taxon>Bacillota</taxon>
        <taxon>Bacilli</taxon>
        <taxon>Bacillales</taxon>
        <taxon>Paenibacillaceae</taxon>
        <taxon>Paenibacillus</taxon>
    </lineage>
</organism>
<dbReference type="EMBL" id="CAJVAS010000030">
    <property type="protein sequence ID" value="CAG7645102.1"/>
    <property type="molecule type" value="Genomic_DNA"/>
</dbReference>
<sequence length="152" mass="16935">MNRRKTLPTITKPFAHVHSTLTALGFSEMPCKEGTLYELTFHDASTLQQYPYRIPTQTMENGQTEVHLPEAGFCGKQTVPESAEAAAAELLVEVHQYLENRQDKEPSPPIDQVMNGKMANNEAEVKRLGKVMASMPTNSELRKNGLVPDPIQ</sequence>
<evidence type="ECO:0000313" key="2">
    <source>
        <dbReference type="Proteomes" id="UP000693672"/>
    </source>
</evidence>
<evidence type="ECO:0000313" key="1">
    <source>
        <dbReference type="EMBL" id="CAG7645102.1"/>
    </source>
</evidence>
<dbReference type="Proteomes" id="UP000693672">
    <property type="component" value="Unassembled WGS sequence"/>
</dbReference>
<name>A0A916K534_9BACL</name>
<gene>
    <name evidence="1" type="ORF">PAESOLCIP111_04879</name>
</gene>
<protein>
    <submittedName>
        <fullName evidence="1">Uncharacterized protein</fullName>
    </submittedName>
</protein>
<accession>A0A916K534</accession>
<dbReference type="RefSeq" id="WP_218094597.1">
    <property type="nucleotide sequence ID" value="NZ_CAJVAS010000030.1"/>
</dbReference>